<keyword evidence="1" id="KW-1133">Transmembrane helix</keyword>
<reference evidence="2" key="1">
    <citation type="submission" date="2023-03" db="EMBL/GenBank/DDBJ databases">
        <title>Massive genome expansion in bonnet fungi (Mycena s.s.) driven by repeated elements and novel gene families across ecological guilds.</title>
        <authorList>
            <consortium name="Lawrence Berkeley National Laboratory"/>
            <person name="Harder C.B."/>
            <person name="Miyauchi S."/>
            <person name="Viragh M."/>
            <person name="Kuo A."/>
            <person name="Thoen E."/>
            <person name="Andreopoulos B."/>
            <person name="Lu D."/>
            <person name="Skrede I."/>
            <person name="Drula E."/>
            <person name="Henrissat B."/>
            <person name="Morin E."/>
            <person name="Kohler A."/>
            <person name="Barry K."/>
            <person name="LaButti K."/>
            <person name="Morin E."/>
            <person name="Salamov A."/>
            <person name="Lipzen A."/>
            <person name="Mereny Z."/>
            <person name="Hegedus B."/>
            <person name="Baldrian P."/>
            <person name="Stursova M."/>
            <person name="Weitz H."/>
            <person name="Taylor A."/>
            <person name="Grigoriev I.V."/>
            <person name="Nagy L.G."/>
            <person name="Martin F."/>
            <person name="Kauserud H."/>
        </authorList>
    </citation>
    <scope>NUCLEOTIDE SEQUENCE</scope>
    <source>
        <strain evidence="2">9284</strain>
    </source>
</reference>
<name>A0AAD7FYP3_9AGAR</name>
<gene>
    <name evidence="2" type="ORF">FB45DRAFT_1116714</name>
</gene>
<keyword evidence="1" id="KW-0812">Transmembrane</keyword>
<evidence type="ECO:0000313" key="2">
    <source>
        <dbReference type="EMBL" id="KAJ7644836.1"/>
    </source>
</evidence>
<protein>
    <submittedName>
        <fullName evidence="2">Uncharacterized protein</fullName>
    </submittedName>
</protein>
<organism evidence="2 3">
    <name type="scientific">Roridomyces roridus</name>
    <dbReference type="NCBI Taxonomy" id="1738132"/>
    <lineage>
        <taxon>Eukaryota</taxon>
        <taxon>Fungi</taxon>
        <taxon>Dikarya</taxon>
        <taxon>Basidiomycota</taxon>
        <taxon>Agaricomycotina</taxon>
        <taxon>Agaricomycetes</taxon>
        <taxon>Agaricomycetidae</taxon>
        <taxon>Agaricales</taxon>
        <taxon>Marasmiineae</taxon>
        <taxon>Mycenaceae</taxon>
        <taxon>Roridomyces</taxon>
    </lineage>
</organism>
<dbReference type="AlphaFoldDB" id="A0AAD7FYP3"/>
<keyword evidence="3" id="KW-1185">Reference proteome</keyword>
<proteinExistence type="predicted"/>
<evidence type="ECO:0000256" key="1">
    <source>
        <dbReference type="SAM" id="Phobius"/>
    </source>
</evidence>
<accession>A0AAD7FYP3</accession>
<comment type="caution">
    <text evidence="2">The sequence shown here is derived from an EMBL/GenBank/DDBJ whole genome shotgun (WGS) entry which is preliminary data.</text>
</comment>
<evidence type="ECO:0000313" key="3">
    <source>
        <dbReference type="Proteomes" id="UP001221142"/>
    </source>
</evidence>
<feature type="transmembrane region" description="Helical" evidence="1">
    <location>
        <begin position="281"/>
        <end position="299"/>
    </location>
</feature>
<feature type="transmembrane region" description="Helical" evidence="1">
    <location>
        <begin position="106"/>
        <end position="128"/>
    </location>
</feature>
<feature type="transmembrane region" description="Helical" evidence="1">
    <location>
        <begin position="319"/>
        <end position="338"/>
    </location>
</feature>
<dbReference type="Proteomes" id="UP001221142">
    <property type="component" value="Unassembled WGS sequence"/>
</dbReference>
<sequence>MAFVAPRFSFAPSARLGWFSPDPDFPPLHKDAGPVPSFSCPSPCELSKMEEPAVRSEITASMETSRTVVPVNAVLVVIAAAIRGIIQADLRVQALERMSQTIALDLISYGAIASGVLSAGAFASSYRIGARTLSELRSVEIYPTPADKCIARHANMTVRIQRLRCTVSALSQLGQPTTTPTSFEIMTIERESSHQDSLERAYPSAPGGYHPPPPVGTPMGMQPVYAGQVNADPSARATGNPYAAFSTPRRFSGSKISRFLADQHDRLGEQRNALVKLPKDIALLTTLFALIAAAILGVLRADIEIQKMDRGALIHVTDYVSYGAVIVNILGTAAAVLAHYRLSVIHAPEAQAMDTMELYKLGTGKTSALRLLAVLGADWKLRFLCIQREWADSSKASSIRLTMAAYQSSAT</sequence>
<feature type="transmembrane region" description="Helical" evidence="1">
    <location>
        <begin position="68"/>
        <end position="86"/>
    </location>
</feature>
<keyword evidence="1" id="KW-0472">Membrane</keyword>
<dbReference type="EMBL" id="JARKIF010000003">
    <property type="protein sequence ID" value="KAJ7644836.1"/>
    <property type="molecule type" value="Genomic_DNA"/>
</dbReference>